<organism evidence="9 10">
    <name type="scientific">Physocladia obscura</name>
    <dbReference type="NCBI Taxonomy" id="109957"/>
    <lineage>
        <taxon>Eukaryota</taxon>
        <taxon>Fungi</taxon>
        <taxon>Fungi incertae sedis</taxon>
        <taxon>Chytridiomycota</taxon>
        <taxon>Chytridiomycota incertae sedis</taxon>
        <taxon>Chytridiomycetes</taxon>
        <taxon>Chytridiales</taxon>
        <taxon>Chytriomycetaceae</taxon>
        <taxon>Physocladia</taxon>
    </lineage>
</organism>
<evidence type="ECO:0000259" key="6">
    <source>
        <dbReference type="PROSITE" id="PS50030"/>
    </source>
</evidence>
<gene>
    <name evidence="9" type="ORF">HK100_012883</name>
</gene>
<proteinExistence type="predicted"/>
<evidence type="ECO:0000259" key="8">
    <source>
        <dbReference type="PROSITE" id="PS51352"/>
    </source>
</evidence>
<dbReference type="InterPro" id="IPR017937">
    <property type="entry name" value="Thioredoxin_CS"/>
</dbReference>
<dbReference type="EMBL" id="JADGJH010000980">
    <property type="protein sequence ID" value="KAJ3120250.1"/>
    <property type="molecule type" value="Genomic_DNA"/>
</dbReference>
<evidence type="ECO:0000256" key="4">
    <source>
        <dbReference type="ARBA" id="ARBA00023157"/>
    </source>
</evidence>
<keyword evidence="10" id="KW-1185">Reference proteome</keyword>
<dbReference type="Gene3D" id="3.40.30.10">
    <property type="entry name" value="Glutaredoxin"/>
    <property type="match status" value="1"/>
</dbReference>
<evidence type="ECO:0000256" key="1">
    <source>
        <dbReference type="ARBA" id="ARBA00004496"/>
    </source>
</evidence>
<dbReference type="SMART" id="SM00166">
    <property type="entry name" value="UBX"/>
    <property type="match status" value="1"/>
</dbReference>
<evidence type="ECO:0000313" key="10">
    <source>
        <dbReference type="Proteomes" id="UP001211907"/>
    </source>
</evidence>
<evidence type="ECO:0000256" key="2">
    <source>
        <dbReference type="ARBA" id="ARBA00022490"/>
    </source>
</evidence>
<dbReference type="InterPro" id="IPR009060">
    <property type="entry name" value="UBA-like_sf"/>
</dbReference>
<dbReference type="FunFam" id="3.40.30.10:FF:000245">
    <property type="entry name" value="Thioredoxin"/>
    <property type="match status" value="1"/>
</dbReference>
<dbReference type="Proteomes" id="UP001211907">
    <property type="component" value="Unassembled WGS sequence"/>
</dbReference>
<accession>A0AAD5T0V3</accession>
<dbReference type="PANTHER" id="PTHR46340:SF1">
    <property type="entry name" value="UBX DOMAIN-CONTAINING PROTEIN 1"/>
    <property type="match status" value="1"/>
</dbReference>
<dbReference type="Pfam" id="PF22562">
    <property type="entry name" value="UBA_7"/>
    <property type="match status" value="1"/>
</dbReference>
<evidence type="ECO:0000259" key="7">
    <source>
        <dbReference type="PROSITE" id="PS50033"/>
    </source>
</evidence>
<dbReference type="InterPro" id="IPR001012">
    <property type="entry name" value="UBX_dom"/>
</dbReference>
<dbReference type="SUPFAM" id="SSF52833">
    <property type="entry name" value="Thioredoxin-like"/>
    <property type="match status" value="1"/>
</dbReference>
<dbReference type="Pfam" id="PF00085">
    <property type="entry name" value="Thioredoxin"/>
    <property type="match status" value="1"/>
</dbReference>
<evidence type="ECO:0000256" key="5">
    <source>
        <dbReference type="SAM" id="MobiDB-lite"/>
    </source>
</evidence>
<dbReference type="Gene3D" id="3.10.20.90">
    <property type="entry name" value="Phosphatidylinositol 3-kinase Catalytic Subunit, Chain A, domain 1"/>
    <property type="match status" value="1"/>
</dbReference>
<dbReference type="InterPro" id="IPR013766">
    <property type="entry name" value="Thioredoxin_domain"/>
</dbReference>
<dbReference type="GO" id="GO:0032435">
    <property type="term" value="P:negative regulation of proteasomal ubiquitin-dependent protein catabolic process"/>
    <property type="evidence" value="ECO:0007669"/>
    <property type="project" value="TreeGrafter"/>
</dbReference>
<name>A0AAD5T0V3_9FUNG</name>
<dbReference type="InterPro" id="IPR015940">
    <property type="entry name" value="UBA"/>
</dbReference>
<dbReference type="InterPro" id="IPR029071">
    <property type="entry name" value="Ubiquitin-like_domsf"/>
</dbReference>
<sequence>MIEISSAAQFDEYINRSSLTVVDFTAAWCGPCKAVAPRFAALAAQNKTCNFLKVDVDQNRDIASTYGVRAMPTFMVFKNGEKIDEVVGADLRRVESLIETYGSKFPSSGGHTIGGSSSSTTAGAAYVNPWQDAANIKKTSEPRSAELLSISDQATLIDLGFAESRVKEALDATNHTGAQSALNWLFAHPLPAAENDSNETAESDVAAQSLQCKDCGRLLKDAVAAEVHAGKSGHQNFSETTQLIKPLTEEEKQAKLADLRAKMATRKQEKRAQEIEDSKSREKIRRATGKELVEIKERMAEMEMKKAAEVKKREKEEERVAKQKIKAQIEADKKERHERFEKEKRERQGAKEDAEILPTAISFTQSVGGPKEYSEARIQIRLPAGGAYTQVFKSDDTLDAVYAVAAEKMGASSSSSFKLSTTFPRKVLEDKNKTLQELGLAPSAALFVS</sequence>
<dbReference type="InterPro" id="IPR036249">
    <property type="entry name" value="Thioredoxin-like_sf"/>
</dbReference>
<dbReference type="PROSITE" id="PS00194">
    <property type="entry name" value="THIOREDOXIN_1"/>
    <property type="match status" value="1"/>
</dbReference>
<reference evidence="9" key="1">
    <citation type="submission" date="2020-05" db="EMBL/GenBank/DDBJ databases">
        <title>Phylogenomic resolution of chytrid fungi.</title>
        <authorList>
            <person name="Stajich J.E."/>
            <person name="Amses K."/>
            <person name="Simmons R."/>
            <person name="Seto K."/>
            <person name="Myers J."/>
            <person name="Bonds A."/>
            <person name="Quandt C.A."/>
            <person name="Barry K."/>
            <person name="Liu P."/>
            <person name="Grigoriev I."/>
            <person name="Longcore J.E."/>
            <person name="James T.Y."/>
        </authorList>
    </citation>
    <scope>NUCLEOTIDE SEQUENCE</scope>
    <source>
        <strain evidence="9">JEL0513</strain>
    </source>
</reference>
<dbReference type="GO" id="GO:0036435">
    <property type="term" value="F:K48-linked polyubiquitin modification-dependent protein binding"/>
    <property type="evidence" value="ECO:0007669"/>
    <property type="project" value="TreeGrafter"/>
</dbReference>
<evidence type="ECO:0000313" key="9">
    <source>
        <dbReference type="EMBL" id="KAJ3120250.1"/>
    </source>
</evidence>
<keyword evidence="2" id="KW-0963">Cytoplasm</keyword>
<feature type="domain" description="UBX" evidence="7">
    <location>
        <begin position="371"/>
        <end position="448"/>
    </location>
</feature>
<dbReference type="PROSITE" id="PS50033">
    <property type="entry name" value="UBX"/>
    <property type="match status" value="1"/>
</dbReference>
<keyword evidence="4" id="KW-1015">Disulfide bond</keyword>
<dbReference type="SUPFAM" id="SSF46934">
    <property type="entry name" value="UBA-like"/>
    <property type="match status" value="1"/>
</dbReference>
<dbReference type="PANTHER" id="PTHR46340">
    <property type="entry name" value="UBX DOMAIN-CONTAINING PROTEIN 1"/>
    <property type="match status" value="1"/>
</dbReference>
<dbReference type="GO" id="GO:1903094">
    <property type="term" value="P:negative regulation of protein K48-linked deubiquitination"/>
    <property type="evidence" value="ECO:0007669"/>
    <property type="project" value="TreeGrafter"/>
</dbReference>
<dbReference type="SUPFAM" id="SSF54236">
    <property type="entry name" value="Ubiquitin-like"/>
    <property type="match status" value="1"/>
</dbReference>
<dbReference type="AlphaFoldDB" id="A0AAD5T0V3"/>
<feature type="region of interest" description="Disordered" evidence="5">
    <location>
        <begin position="329"/>
        <end position="352"/>
    </location>
</feature>
<dbReference type="Gene3D" id="1.10.8.10">
    <property type="entry name" value="DNA helicase RuvA subunit, C-terminal domain"/>
    <property type="match status" value="1"/>
</dbReference>
<dbReference type="GO" id="GO:0005634">
    <property type="term" value="C:nucleus"/>
    <property type="evidence" value="ECO:0007669"/>
    <property type="project" value="TreeGrafter"/>
</dbReference>
<dbReference type="GO" id="GO:0031397">
    <property type="term" value="P:negative regulation of protein ubiquitination"/>
    <property type="evidence" value="ECO:0007669"/>
    <property type="project" value="TreeGrafter"/>
</dbReference>
<keyword evidence="3" id="KW-0175">Coiled coil</keyword>
<dbReference type="CDD" id="cd02947">
    <property type="entry name" value="TRX_family"/>
    <property type="match status" value="1"/>
</dbReference>
<dbReference type="PROSITE" id="PS50030">
    <property type="entry name" value="UBA"/>
    <property type="match status" value="1"/>
</dbReference>
<dbReference type="PROSITE" id="PS51352">
    <property type="entry name" value="THIOREDOXIN_2"/>
    <property type="match status" value="1"/>
</dbReference>
<feature type="domain" description="UBA" evidence="6">
    <location>
        <begin position="155"/>
        <end position="188"/>
    </location>
</feature>
<comment type="caution">
    <text evidence="9">The sequence shown here is derived from an EMBL/GenBank/DDBJ whole genome shotgun (WGS) entry which is preliminary data.</text>
</comment>
<comment type="subcellular location">
    <subcellularLocation>
        <location evidence="1">Cytoplasm</location>
    </subcellularLocation>
</comment>
<feature type="domain" description="Thioredoxin" evidence="8">
    <location>
        <begin position="1"/>
        <end position="103"/>
    </location>
</feature>
<dbReference type="Pfam" id="PF00789">
    <property type="entry name" value="UBX"/>
    <property type="match status" value="1"/>
</dbReference>
<evidence type="ECO:0000256" key="3">
    <source>
        <dbReference type="ARBA" id="ARBA00023054"/>
    </source>
</evidence>
<dbReference type="PRINTS" id="PR00421">
    <property type="entry name" value="THIOREDOXIN"/>
</dbReference>
<dbReference type="GO" id="GO:0005737">
    <property type="term" value="C:cytoplasm"/>
    <property type="evidence" value="ECO:0007669"/>
    <property type="project" value="UniProtKB-SubCell"/>
</dbReference>
<protein>
    <submittedName>
        <fullName evidence="9">Uncharacterized protein</fullName>
    </submittedName>
</protein>